<comment type="caution">
    <text evidence="1">The sequence shown here is derived from an EMBL/GenBank/DDBJ whole genome shotgun (WGS) entry which is preliminary data.</text>
</comment>
<dbReference type="EMBL" id="CAJVPL010001080">
    <property type="protein sequence ID" value="CAG8551420.1"/>
    <property type="molecule type" value="Genomic_DNA"/>
</dbReference>
<keyword evidence="2" id="KW-1185">Reference proteome</keyword>
<organism evidence="1 2">
    <name type="scientific">Ambispora gerdemannii</name>
    <dbReference type="NCBI Taxonomy" id="144530"/>
    <lineage>
        <taxon>Eukaryota</taxon>
        <taxon>Fungi</taxon>
        <taxon>Fungi incertae sedis</taxon>
        <taxon>Mucoromycota</taxon>
        <taxon>Glomeromycotina</taxon>
        <taxon>Glomeromycetes</taxon>
        <taxon>Archaeosporales</taxon>
        <taxon>Ambisporaceae</taxon>
        <taxon>Ambispora</taxon>
    </lineage>
</organism>
<sequence>MKSSSCKLTRIECNINWMLACPDPTPIAFFRYTFPAHKAKAPDNYRKTLDLALNTANNQEIKDKLKIMKETADDEKILRGWESWMQEKTAILVRRNVRSTNLNLHKEINTLSLNKDESLAKNTNLGISEEDQEEQEEDINETEEFFISKGNDDEVYKDGIDDGDSDNNFIVCEENQLTTRRSWVLKSDINVEDELAKYVKTIPEAHKCLKQPRVLEHSRFNTRHPNKTFFSTDDWEEINESFKKEVKLVESDIPDVVEYFFDEVEKVSKKNDEYIINAIDDLTPEMIEKNRKVKFMPENLKDLEVPISESDFDNSFPNMLTKRFLNKRDLKMDVGEIACWASARRRNEGRSIVLRARIGQKCDFRGTLKNSINNLEAIIGLRSGGLPVAHRKKFTRLEWIFP</sequence>
<name>A0A9N9B4P8_9GLOM</name>
<protein>
    <submittedName>
        <fullName evidence="1">8156_t:CDS:1</fullName>
    </submittedName>
</protein>
<dbReference type="OrthoDB" id="2423521at2759"/>
<dbReference type="Proteomes" id="UP000789831">
    <property type="component" value="Unassembled WGS sequence"/>
</dbReference>
<evidence type="ECO:0000313" key="1">
    <source>
        <dbReference type="EMBL" id="CAG8551420.1"/>
    </source>
</evidence>
<evidence type="ECO:0000313" key="2">
    <source>
        <dbReference type="Proteomes" id="UP000789831"/>
    </source>
</evidence>
<accession>A0A9N9B4P8</accession>
<dbReference type="AlphaFoldDB" id="A0A9N9B4P8"/>
<gene>
    <name evidence="1" type="ORF">AGERDE_LOCUS6687</name>
</gene>
<proteinExistence type="predicted"/>
<reference evidence="1" key="1">
    <citation type="submission" date="2021-06" db="EMBL/GenBank/DDBJ databases">
        <authorList>
            <person name="Kallberg Y."/>
            <person name="Tangrot J."/>
            <person name="Rosling A."/>
        </authorList>
    </citation>
    <scope>NUCLEOTIDE SEQUENCE</scope>
    <source>
        <strain evidence="1">MT106</strain>
    </source>
</reference>